<organism evidence="21 22">
    <name type="scientific">Rheinheimera riviphila</name>
    <dbReference type="NCBI Taxonomy" id="1834037"/>
    <lineage>
        <taxon>Bacteria</taxon>
        <taxon>Pseudomonadati</taxon>
        <taxon>Pseudomonadota</taxon>
        <taxon>Gammaproteobacteria</taxon>
        <taxon>Chromatiales</taxon>
        <taxon>Chromatiaceae</taxon>
        <taxon>Rheinheimera</taxon>
    </lineage>
</organism>
<evidence type="ECO:0000256" key="12">
    <source>
        <dbReference type="ARBA" id="ARBA00022989"/>
    </source>
</evidence>
<dbReference type="RefSeq" id="WP_127698915.1">
    <property type="nucleotide sequence ID" value="NZ_SACS01000009.1"/>
</dbReference>
<dbReference type="NCBIfam" id="TIGR01007">
    <property type="entry name" value="eps_fam"/>
    <property type="match status" value="1"/>
</dbReference>
<dbReference type="EC" id="2.7.10.2" evidence="4"/>
<reference evidence="21 22" key="1">
    <citation type="submission" date="2019-01" db="EMBL/GenBank/DDBJ databases">
        <authorList>
            <person name="Chen W.-M."/>
        </authorList>
    </citation>
    <scope>NUCLEOTIDE SEQUENCE [LARGE SCALE GENOMIC DNA]</scope>
    <source>
        <strain evidence="21 22">KYPC3</strain>
    </source>
</reference>
<keyword evidence="8 17" id="KW-0812">Transmembrane</keyword>
<dbReference type="EMBL" id="SACS01000009">
    <property type="protein sequence ID" value="RVU37474.1"/>
    <property type="molecule type" value="Genomic_DNA"/>
</dbReference>
<keyword evidence="7 21" id="KW-0808">Transferase</keyword>
<gene>
    <name evidence="21" type="ORF">EOE67_09795</name>
</gene>
<comment type="caution">
    <text evidence="21">The sequence shown here is derived from an EMBL/GenBank/DDBJ whole genome shotgun (WGS) entry which is preliminary data.</text>
</comment>
<dbReference type="CDD" id="cd05387">
    <property type="entry name" value="BY-kinase"/>
    <property type="match status" value="1"/>
</dbReference>
<dbReference type="Gene3D" id="3.40.50.300">
    <property type="entry name" value="P-loop containing nucleotide triphosphate hydrolases"/>
    <property type="match status" value="1"/>
</dbReference>
<keyword evidence="12 17" id="KW-1133">Transmembrane helix</keyword>
<dbReference type="InterPro" id="IPR005702">
    <property type="entry name" value="Wzc-like_C"/>
</dbReference>
<feature type="domain" description="Polysaccharide chain length determinant N-terminal" evidence="18">
    <location>
        <begin position="18"/>
        <end position="107"/>
    </location>
</feature>
<dbReference type="SUPFAM" id="SSF52540">
    <property type="entry name" value="P-loop containing nucleoside triphosphate hydrolases"/>
    <property type="match status" value="1"/>
</dbReference>
<dbReference type="InterPro" id="IPR027417">
    <property type="entry name" value="P-loop_NTPase"/>
</dbReference>
<protein>
    <recommendedName>
        <fullName evidence="4">non-specific protein-tyrosine kinase</fullName>
        <ecNumber evidence="4">2.7.10.2</ecNumber>
    </recommendedName>
</protein>
<evidence type="ECO:0000256" key="15">
    <source>
        <dbReference type="ARBA" id="ARBA00051245"/>
    </source>
</evidence>
<dbReference type="Pfam" id="PF13807">
    <property type="entry name" value="GNVR"/>
    <property type="match status" value="1"/>
</dbReference>
<evidence type="ECO:0000256" key="9">
    <source>
        <dbReference type="ARBA" id="ARBA00022741"/>
    </source>
</evidence>
<keyword evidence="5" id="KW-1003">Cell membrane</keyword>
<evidence type="ECO:0000256" key="16">
    <source>
        <dbReference type="SAM" id="Coils"/>
    </source>
</evidence>
<evidence type="ECO:0000256" key="11">
    <source>
        <dbReference type="ARBA" id="ARBA00022840"/>
    </source>
</evidence>
<comment type="subcellular location">
    <subcellularLocation>
        <location evidence="1">Cell inner membrane</location>
        <topology evidence="1">Multi-pass membrane protein</topology>
    </subcellularLocation>
</comment>
<dbReference type="InterPro" id="IPR025669">
    <property type="entry name" value="AAA_dom"/>
</dbReference>
<dbReference type="Pfam" id="PF13614">
    <property type="entry name" value="AAA_31"/>
    <property type="match status" value="1"/>
</dbReference>
<evidence type="ECO:0000256" key="6">
    <source>
        <dbReference type="ARBA" id="ARBA00022519"/>
    </source>
</evidence>
<evidence type="ECO:0000256" key="17">
    <source>
        <dbReference type="SAM" id="Phobius"/>
    </source>
</evidence>
<keyword evidence="10 21" id="KW-0418">Kinase</keyword>
<evidence type="ECO:0000259" key="19">
    <source>
        <dbReference type="Pfam" id="PF13614"/>
    </source>
</evidence>
<dbReference type="GO" id="GO:0004715">
    <property type="term" value="F:non-membrane spanning protein tyrosine kinase activity"/>
    <property type="evidence" value="ECO:0007669"/>
    <property type="project" value="UniProtKB-EC"/>
</dbReference>
<evidence type="ECO:0000256" key="5">
    <source>
        <dbReference type="ARBA" id="ARBA00022475"/>
    </source>
</evidence>
<dbReference type="PANTHER" id="PTHR32309">
    <property type="entry name" value="TYROSINE-PROTEIN KINASE"/>
    <property type="match status" value="1"/>
</dbReference>
<feature type="domain" description="Tyrosine-protein kinase G-rich" evidence="20">
    <location>
        <begin position="391"/>
        <end position="464"/>
    </location>
</feature>
<name>A0A437QSK6_9GAMM</name>
<keyword evidence="6" id="KW-0997">Cell inner membrane</keyword>
<keyword evidence="16" id="KW-0175">Coiled coil</keyword>
<keyword evidence="13 17" id="KW-0472">Membrane</keyword>
<sequence>MSLAVEPQGVGQVNEEVIDLRKYFSVINRAKWRILLLAMLVSALTVFIVLNLKPVFSSRATLLIEAQQAKAVKIEEVYGMNSAQQEYYLTQFEILKSRSIAETVIERLQLGKHSDFVTETSLMTELKKQLPFLPDDAADLLSEEDKAARVKEKLVQKFVEKLSIDPVRKTQLVNITFESHDAKLAAAVANAVGDAYIESQLEAKMGITQKANAWLGGRLGELRLRLDESELALQQFRVREGLIDVAGVRSLGSQELERLGVEITQSRAKKAQVDGFIRVISQYGTDKIDRLESLPEITAHPGVQNVKKEVISAERKVSELSKIYGPKHPKLLAAKSELTTVQDNLRDQIRKLISGIENEAQTASQNLQSLEAEMARAKVQYQDLSGKETEYQRLQREVETNRQLFDTFMARQKETEVAGDFNSAIARFTDRAMPATEPLKPKRKLIVILAFIAALGFGVIVAFVMESLNDTIKTTNDVEQLLQQRALGVVPKVPGKMALKDINTMFFNAEQRQFSESIRSIRTSISLLALDKPLQIIEVTSSIPEEGKSTVSSNIAFAFGQLEKILLIDADMRKPTIAKRFALPAFQPGLANYLSETESLDECIVHDEATGIDILTAGTIPLNPLELLSHPRFEALLVELKSRYQKIVIDTPPVHAVSDALVISRFADAVLVVVKADQTRSGLIQHSLSKLVHAHAKVFGVVLNDLDLKKAEKYYGSYGYYQYYAEKSESS</sequence>
<proteinExistence type="inferred from homology"/>
<dbReference type="InterPro" id="IPR032807">
    <property type="entry name" value="GNVR"/>
</dbReference>
<keyword evidence="22" id="KW-1185">Reference proteome</keyword>
<evidence type="ECO:0000256" key="13">
    <source>
        <dbReference type="ARBA" id="ARBA00023136"/>
    </source>
</evidence>
<comment type="similarity">
    <text evidence="2">Belongs to the CpsD/CapB family.</text>
</comment>
<accession>A0A437QSK6</accession>
<dbReference type="Proteomes" id="UP000283077">
    <property type="component" value="Unassembled WGS sequence"/>
</dbReference>
<evidence type="ECO:0000256" key="7">
    <source>
        <dbReference type="ARBA" id="ARBA00022679"/>
    </source>
</evidence>
<feature type="transmembrane region" description="Helical" evidence="17">
    <location>
        <begin position="32"/>
        <end position="52"/>
    </location>
</feature>
<evidence type="ECO:0000256" key="1">
    <source>
        <dbReference type="ARBA" id="ARBA00004429"/>
    </source>
</evidence>
<evidence type="ECO:0000256" key="8">
    <source>
        <dbReference type="ARBA" id="ARBA00022692"/>
    </source>
</evidence>
<feature type="transmembrane region" description="Helical" evidence="17">
    <location>
        <begin position="445"/>
        <end position="465"/>
    </location>
</feature>
<dbReference type="InterPro" id="IPR003856">
    <property type="entry name" value="LPS_length_determ_N"/>
</dbReference>
<dbReference type="InterPro" id="IPR050445">
    <property type="entry name" value="Bact_polysacc_biosynth/exp"/>
</dbReference>
<feature type="domain" description="AAA" evidence="19">
    <location>
        <begin position="547"/>
        <end position="678"/>
    </location>
</feature>
<comment type="catalytic activity">
    <reaction evidence="15">
        <text>L-tyrosyl-[protein] + ATP = O-phospho-L-tyrosyl-[protein] + ADP + H(+)</text>
        <dbReference type="Rhea" id="RHEA:10596"/>
        <dbReference type="Rhea" id="RHEA-COMP:10136"/>
        <dbReference type="Rhea" id="RHEA-COMP:20101"/>
        <dbReference type="ChEBI" id="CHEBI:15378"/>
        <dbReference type="ChEBI" id="CHEBI:30616"/>
        <dbReference type="ChEBI" id="CHEBI:46858"/>
        <dbReference type="ChEBI" id="CHEBI:61978"/>
        <dbReference type="ChEBI" id="CHEBI:456216"/>
        <dbReference type="EC" id="2.7.10.2"/>
    </reaction>
</comment>
<evidence type="ECO:0000313" key="22">
    <source>
        <dbReference type="Proteomes" id="UP000283077"/>
    </source>
</evidence>
<evidence type="ECO:0000313" key="21">
    <source>
        <dbReference type="EMBL" id="RVU37474.1"/>
    </source>
</evidence>
<dbReference type="OrthoDB" id="9775724at2"/>
<evidence type="ECO:0000256" key="4">
    <source>
        <dbReference type="ARBA" id="ARBA00011903"/>
    </source>
</evidence>
<evidence type="ECO:0000256" key="2">
    <source>
        <dbReference type="ARBA" id="ARBA00007316"/>
    </source>
</evidence>
<evidence type="ECO:0000259" key="20">
    <source>
        <dbReference type="Pfam" id="PF13807"/>
    </source>
</evidence>
<comment type="similarity">
    <text evidence="3">Belongs to the etk/wzc family.</text>
</comment>
<dbReference type="GO" id="GO:0005524">
    <property type="term" value="F:ATP binding"/>
    <property type="evidence" value="ECO:0007669"/>
    <property type="project" value="UniProtKB-KW"/>
</dbReference>
<keyword evidence="9" id="KW-0547">Nucleotide-binding</keyword>
<dbReference type="PANTHER" id="PTHR32309:SF13">
    <property type="entry name" value="FERRIC ENTEROBACTIN TRANSPORT PROTEIN FEPE"/>
    <property type="match status" value="1"/>
</dbReference>
<keyword evidence="14" id="KW-0829">Tyrosine-protein kinase</keyword>
<dbReference type="GO" id="GO:0005886">
    <property type="term" value="C:plasma membrane"/>
    <property type="evidence" value="ECO:0007669"/>
    <property type="project" value="UniProtKB-SubCell"/>
</dbReference>
<evidence type="ECO:0000256" key="10">
    <source>
        <dbReference type="ARBA" id="ARBA00022777"/>
    </source>
</evidence>
<feature type="coiled-coil region" evidence="16">
    <location>
        <begin position="303"/>
        <end position="404"/>
    </location>
</feature>
<dbReference type="AlphaFoldDB" id="A0A437QSK6"/>
<keyword evidence="11" id="KW-0067">ATP-binding</keyword>
<evidence type="ECO:0000259" key="18">
    <source>
        <dbReference type="Pfam" id="PF02706"/>
    </source>
</evidence>
<dbReference type="Pfam" id="PF02706">
    <property type="entry name" value="Wzz"/>
    <property type="match status" value="1"/>
</dbReference>
<evidence type="ECO:0000256" key="3">
    <source>
        <dbReference type="ARBA" id="ARBA00008883"/>
    </source>
</evidence>
<evidence type="ECO:0000256" key="14">
    <source>
        <dbReference type="ARBA" id="ARBA00023137"/>
    </source>
</evidence>